<name>A0A6M3JHX0_9ZZZZ</name>
<keyword evidence="1" id="KW-1133">Transmembrane helix</keyword>
<organism evidence="2">
    <name type="scientific">viral metagenome</name>
    <dbReference type="NCBI Taxonomy" id="1070528"/>
    <lineage>
        <taxon>unclassified sequences</taxon>
        <taxon>metagenomes</taxon>
        <taxon>organismal metagenomes</taxon>
    </lineage>
</organism>
<gene>
    <name evidence="2" type="ORF">MM415A06052_0010</name>
</gene>
<feature type="transmembrane region" description="Helical" evidence="1">
    <location>
        <begin position="12"/>
        <end position="29"/>
    </location>
</feature>
<accession>A0A6M3JHX0</accession>
<sequence length="62" mass="7202">MLREIRSEIIEVMCLCIIISCGVMMVDFANRRAVWDETYQNWEYNIYCDVPDGYSRAACGGK</sequence>
<evidence type="ECO:0000256" key="1">
    <source>
        <dbReference type="SAM" id="Phobius"/>
    </source>
</evidence>
<reference evidence="2" key="1">
    <citation type="submission" date="2020-03" db="EMBL/GenBank/DDBJ databases">
        <title>The deep terrestrial virosphere.</title>
        <authorList>
            <person name="Holmfeldt K."/>
            <person name="Nilsson E."/>
            <person name="Simone D."/>
            <person name="Lopez-Fernandez M."/>
            <person name="Wu X."/>
            <person name="de Brujin I."/>
            <person name="Lundin D."/>
            <person name="Andersson A."/>
            <person name="Bertilsson S."/>
            <person name="Dopson M."/>
        </authorList>
    </citation>
    <scope>NUCLEOTIDE SEQUENCE</scope>
    <source>
        <strain evidence="2">MM415A06052</strain>
    </source>
</reference>
<dbReference type="AlphaFoldDB" id="A0A6M3JHX0"/>
<keyword evidence="1" id="KW-0812">Transmembrane</keyword>
<proteinExistence type="predicted"/>
<dbReference type="EMBL" id="MT141634">
    <property type="protein sequence ID" value="QJA68631.1"/>
    <property type="molecule type" value="Genomic_DNA"/>
</dbReference>
<evidence type="ECO:0000313" key="2">
    <source>
        <dbReference type="EMBL" id="QJA68631.1"/>
    </source>
</evidence>
<protein>
    <submittedName>
        <fullName evidence="2">Uncharacterized protein</fullName>
    </submittedName>
</protein>
<keyword evidence="1" id="KW-0472">Membrane</keyword>